<dbReference type="Proteomes" id="UP001165542">
    <property type="component" value="Unassembled WGS sequence"/>
</dbReference>
<reference evidence="4" key="1">
    <citation type="submission" date="2021-11" db="EMBL/GenBank/DDBJ databases">
        <title>Halomonas sp., isolated from a coastal aquaculture zone in Dongshan Bay.</title>
        <authorList>
            <person name="Lin W."/>
        </authorList>
    </citation>
    <scope>NUCLEOTIDE SEQUENCE</scope>
    <source>
        <strain evidence="4">Yzlin-01</strain>
    </source>
</reference>
<dbReference type="InterPro" id="IPR049381">
    <property type="entry name" value="UbiD-like_C"/>
</dbReference>
<keyword evidence="5" id="KW-1185">Reference proteome</keyword>
<dbReference type="InterPro" id="IPR002830">
    <property type="entry name" value="UbiD"/>
</dbReference>
<dbReference type="InterPro" id="IPR048304">
    <property type="entry name" value="UbiD_Rift_dom"/>
</dbReference>
<feature type="domain" description="3-octaprenyl-4-hydroxybenzoate carboxy-lyase-like Rift-related" evidence="1">
    <location>
        <begin position="111"/>
        <end position="305"/>
    </location>
</feature>
<name>A0ABT2E8B2_9GAMM</name>
<dbReference type="SUPFAM" id="SSF50475">
    <property type="entry name" value="FMN-binding split barrel"/>
    <property type="match status" value="1"/>
</dbReference>
<evidence type="ECO:0000259" key="2">
    <source>
        <dbReference type="Pfam" id="PF20695"/>
    </source>
</evidence>
<dbReference type="RefSeq" id="WP_259034306.1">
    <property type="nucleotide sequence ID" value="NZ_JAJISC010000001.1"/>
</dbReference>
<evidence type="ECO:0000313" key="4">
    <source>
        <dbReference type="EMBL" id="MCS2607796.1"/>
    </source>
</evidence>
<dbReference type="EMBL" id="JAJISC010000001">
    <property type="protein sequence ID" value="MCS2607796.1"/>
    <property type="molecule type" value="Genomic_DNA"/>
</dbReference>
<dbReference type="PANTHER" id="PTHR30108">
    <property type="entry name" value="3-OCTAPRENYL-4-HYDROXYBENZOATE CARBOXY-LYASE-RELATED"/>
    <property type="match status" value="1"/>
</dbReference>
<protein>
    <submittedName>
        <fullName evidence="4">UbiD family decarboxylase</fullName>
    </submittedName>
</protein>
<evidence type="ECO:0000313" key="5">
    <source>
        <dbReference type="Proteomes" id="UP001165542"/>
    </source>
</evidence>
<dbReference type="NCBIfam" id="TIGR00148">
    <property type="entry name" value="UbiD family decarboxylase"/>
    <property type="match status" value="1"/>
</dbReference>
<evidence type="ECO:0000259" key="3">
    <source>
        <dbReference type="Pfam" id="PF20696"/>
    </source>
</evidence>
<dbReference type="Pfam" id="PF20696">
    <property type="entry name" value="UbiD_C"/>
    <property type="match status" value="1"/>
</dbReference>
<comment type="caution">
    <text evidence="4">The sequence shown here is derived from an EMBL/GenBank/DDBJ whole genome shotgun (WGS) entry which is preliminary data.</text>
</comment>
<proteinExistence type="predicted"/>
<feature type="domain" description="3-octaprenyl-4-hydroxybenzoate carboxy-lyase-like C-terminal" evidence="3">
    <location>
        <begin position="312"/>
        <end position="432"/>
    </location>
</feature>
<gene>
    <name evidence="4" type="ORF">LLY24_00485</name>
</gene>
<feature type="domain" description="3-octaprenyl-4-hydroxybenzoate carboxy-lyase-like N-terminal" evidence="2">
    <location>
        <begin position="25"/>
        <end position="100"/>
    </location>
</feature>
<dbReference type="Pfam" id="PF20695">
    <property type="entry name" value="UbiD_N"/>
    <property type="match status" value="1"/>
</dbReference>
<dbReference type="PANTHER" id="PTHR30108:SF17">
    <property type="entry name" value="FERULIC ACID DECARBOXYLASE 1"/>
    <property type="match status" value="1"/>
</dbReference>
<sequence length="472" mass="51567">MSTPGMMANADNTSLPVGASLRGWLDRLQQSGRLSIVNPGTDLRFGVAAVANRLDGQSASLFLRPSEHPVAVISGLLSDRQWMAEAMGVEPSQVLARFEQACLEPLPWQEQNDAPCQQVVHREVNLLAQLPIPTHNEHDSGAYITAGLLITRNPRTGVQNVSIHRLQVSGPNRLGALLLPRHALAFFQETERDNEDLEVAVVVGCDPLTLMASQAIVPIDHDELEIAGALQGRPLPVAKCVTNRIRVPAEAEIVIEGRLLANAREEEGPFGEFPQYYGERAKRHVIEVDAVTHRRSPLFHTIVGGGLEHLLLGGIPREATMLAHLRRSFPCVRDVHLARGGVCRYHLYVQIDKRSEGEAKNVILGALGGHYDIKHVVVVDTDVDIHNPTEVEWAVATRFQAHRDLVLIHDSQGSKLDPSTCDGVGSKVGFDATVPLDAPPMRFKRIRVPGEAEVDLAAVSRPAGADWQQQLG</sequence>
<dbReference type="InterPro" id="IPR049383">
    <property type="entry name" value="UbiD-like_N"/>
</dbReference>
<dbReference type="SUPFAM" id="SSF143968">
    <property type="entry name" value="UbiD C-terminal domain-like"/>
    <property type="match status" value="1"/>
</dbReference>
<accession>A0ABT2E8B2</accession>
<dbReference type="Pfam" id="PF01977">
    <property type="entry name" value="UbiD"/>
    <property type="match status" value="1"/>
</dbReference>
<evidence type="ECO:0000259" key="1">
    <source>
        <dbReference type="Pfam" id="PF01977"/>
    </source>
</evidence>
<organism evidence="4 5">
    <name type="scientific">Halomonas dongshanensis</name>
    <dbReference type="NCBI Taxonomy" id="2890835"/>
    <lineage>
        <taxon>Bacteria</taxon>
        <taxon>Pseudomonadati</taxon>
        <taxon>Pseudomonadota</taxon>
        <taxon>Gammaproteobacteria</taxon>
        <taxon>Oceanospirillales</taxon>
        <taxon>Halomonadaceae</taxon>
        <taxon>Halomonas</taxon>
    </lineage>
</organism>
<dbReference type="Gene3D" id="3.40.1670.10">
    <property type="entry name" value="UbiD C-terminal domain-like"/>
    <property type="match status" value="1"/>
</dbReference>